<dbReference type="RefSeq" id="WP_199239713.1">
    <property type="nucleotide sequence ID" value="NZ_SLWM01000003.1"/>
</dbReference>
<dbReference type="EMBL" id="SLWM01000003">
    <property type="protein sequence ID" value="TCO27396.1"/>
    <property type="molecule type" value="Genomic_DNA"/>
</dbReference>
<proteinExistence type="predicted"/>
<evidence type="ECO:0000313" key="2">
    <source>
        <dbReference type="Proteomes" id="UP000295818"/>
    </source>
</evidence>
<dbReference type="SUPFAM" id="SSF88659">
    <property type="entry name" value="Sigma3 and sigma4 domains of RNA polymerase sigma factors"/>
    <property type="match status" value="1"/>
</dbReference>
<gene>
    <name evidence="1" type="ORF">EV644_10393</name>
</gene>
<evidence type="ECO:0000313" key="1">
    <source>
        <dbReference type="EMBL" id="TCO27396.1"/>
    </source>
</evidence>
<accession>A0ABY2BP37</accession>
<evidence type="ECO:0008006" key="3">
    <source>
        <dbReference type="Google" id="ProtNLM"/>
    </source>
</evidence>
<dbReference type="Proteomes" id="UP000295818">
    <property type="component" value="Unassembled WGS sequence"/>
</dbReference>
<reference evidence="1 2" key="1">
    <citation type="journal article" date="2015" name="Stand. Genomic Sci.">
        <title>Genomic Encyclopedia of Bacterial and Archaeal Type Strains, Phase III: the genomes of soil and plant-associated and newly described type strains.</title>
        <authorList>
            <person name="Whitman W.B."/>
            <person name="Woyke T."/>
            <person name="Klenk H.P."/>
            <person name="Zhou Y."/>
            <person name="Lilburn T.G."/>
            <person name="Beck B.J."/>
            <person name="De Vos P."/>
            <person name="Vandamme P."/>
            <person name="Eisen J.A."/>
            <person name="Garrity G."/>
            <person name="Hugenholtz P."/>
            <person name="Kyrpides N.C."/>
        </authorList>
    </citation>
    <scope>NUCLEOTIDE SEQUENCE [LARGE SCALE GENOMIC DNA]</scope>
    <source>
        <strain evidence="1 2">VKM Ac-2538</strain>
    </source>
</reference>
<keyword evidence="2" id="KW-1185">Reference proteome</keyword>
<organism evidence="1 2">
    <name type="scientific">Kribbella orskensis</name>
    <dbReference type="NCBI Taxonomy" id="2512216"/>
    <lineage>
        <taxon>Bacteria</taxon>
        <taxon>Bacillati</taxon>
        <taxon>Actinomycetota</taxon>
        <taxon>Actinomycetes</taxon>
        <taxon>Propionibacteriales</taxon>
        <taxon>Kribbellaceae</taxon>
        <taxon>Kribbella</taxon>
    </lineage>
</organism>
<dbReference type="InterPro" id="IPR013324">
    <property type="entry name" value="RNA_pol_sigma_r3/r4-like"/>
</dbReference>
<name>A0ABY2BP37_9ACTN</name>
<protein>
    <recommendedName>
        <fullName evidence="3">Sigma-70-like protein</fullName>
    </recommendedName>
</protein>
<comment type="caution">
    <text evidence="1">The sequence shown here is derived from an EMBL/GenBank/DDBJ whole genome shotgun (WGS) entry which is preliminary data.</text>
</comment>
<sequence>MTDGTKTDAGPADLAELVKATVQQVRDIRDPSERARAAQVSVNAAQSAVTELGALRRDAMTAMLDAGLTQADIARALDLTPERVRQLMAGGPRPARAVLGTAGKLTVAIGGKHEAEKPNPVASVEAFAAYERLAEVARALGLDCGHEVVPPPGLVDLNRGNLVVLGSPARVPFLTQILPSDPTYGIELDDEGWFVHDKSNDQKIYSPSDAGKPTDYGYVGRLPRPDGAGTFLYIAGLHAPGTLGAAYWLADNIDLVYRETRGKRWSALISVDYDKNRRPIATSQLAPIVRHEGTK</sequence>